<dbReference type="HOGENOM" id="CLU_020195_0_0_1"/>
<name>D8QP95_SELML</name>
<protein>
    <submittedName>
        <fullName evidence="2">Uncharacterized protein</fullName>
    </submittedName>
</protein>
<keyword evidence="1" id="KW-0732">Signal</keyword>
<dbReference type="Gramene" id="EFJ38240">
    <property type="protein sequence ID" value="EFJ38240"/>
    <property type="gene ID" value="SELMODRAFT_401999"/>
</dbReference>
<sequence>MWLCLWLRILSLLFWVAGSVAFGYAAGGRMLPVRGSGTLTRKKVDDVCAEIWERVKECLASMPPEQYFKRYYSRSGKELWTLEGRAVLLLEGLKDGDYIGSASEVLGKLRDTNLCFLVDASGSGKTRTLYEISCQRNSIYLTGVTGSGAGDEGSRDLNHVATELRRLYPEGVIPEEALMVCLRAVFISRFYVLREARSAGVKITPLVWLFKQVYFPHLNYPWHDPWWELTKKILGLIRNSSDIQAASTIFSDMLNELKRQIGWEGDGVVVIAECQELSRLLENRFRSEILNDVNRSMLDKLVLALRAMNFKKTIISGTGRHLIPMLDSLSESVKDKLSYYVYSDFGDFSSAESIKEYTVKFVKDVDDFDFSTIFGVYRGRYRFYVTVLQMFLRDSEEQPLIATDYFLKKADDLCRRPGPTLSIDRSVWDDVVKFFALPSFHPGCWEVVITLLLLRVYTGVPVNLAVTDSDLKFVQAGIGRLRGTVESSYKPLHFKPDTDFCSAPAQNAAQASLQTVEIGEPLVVRALWNYLTASGDIQKKLINDMGVCSKSELGVKFEAYSAPLLLEFLENKAPVDFIPKVYKGKVDPVYKHPLQVPRSNNCEMIQQMPEEDNGMTFLAWLEQFEVVLQGKQQESFRPFFYSGNVIRFGLDMIAACISKVGEKQVPVFSLYQHKVKSKTDLTSALDRLDIDDLFLHNKGFRERSQIEEIAVTKFKQFLHQGGLLKWIIYFTTDINVFRNDDLMCGSVPKIHKRKRKYEKLKTTGLVGIIDKHMQVMVEENAWFVNAVEYLKYGE</sequence>
<feature type="signal peptide" evidence="1">
    <location>
        <begin position="1"/>
        <end position="21"/>
    </location>
</feature>
<keyword evidence="3" id="KW-1185">Reference proteome</keyword>
<reference evidence="2 3" key="1">
    <citation type="journal article" date="2011" name="Science">
        <title>The Selaginella genome identifies genetic changes associated with the evolution of vascular plants.</title>
        <authorList>
            <person name="Banks J.A."/>
            <person name="Nishiyama T."/>
            <person name="Hasebe M."/>
            <person name="Bowman J.L."/>
            <person name="Gribskov M."/>
            <person name="dePamphilis C."/>
            <person name="Albert V.A."/>
            <person name="Aono N."/>
            <person name="Aoyama T."/>
            <person name="Ambrose B.A."/>
            <person name="Ashton N.W."/>
            <person name="Axtell M.J."/>
            <person name="Barker E."/>
            <person name="Barker M.S."/>
            <person name="Bennetzen J.L."/>
            <person name="Bonawitz N.D."/>
            <person name="Chapple C."/>
            <person name="Cheng C."/>
            <person name="Correa L.G."/>
            <person name="Dacre M."/>
            <person name="DeBarry J."/>
            <person name="Dreyer I."/>
            <person name="Elias M."/>
            <person name="Engstrom E.M."/>
            <person name="Estelle M."/>
            <person name="Feng L."/>
            <person name="Finet C."/>
            <person name="Floyd S.K."/>
            <person name="Frommer W.B."/>
            <person name="Fujita T."/>
            <person name="Gramzow L."/>
            <person name="Gutensohn M."/>
            <person name="Harholt J."/>
            <person name="Hattori M."/>
            <person name="Heyl A."/>
            <person name="Hirai T."/>
            <person name="Hiwatashi Y."/>
            <person name="Ishikawa M."/>
            <person name="Iwata M."/>
            <person name="Karol K.G."/>
            <person name="Koehler B."/>
            <person name="Kolukisaoglu U."/>
            <person name="Kubo M."/>
            <person name="Kurata T."/>
            <person name="Lalonde S."/>
            <person name="Li K."/>
            <person name="Li Y."/>
            <person name="Litt A."/>
            <person name="Lyons E."/>
            <person name="Manning G."/>
            <person name="Maruyama T."/>
            <person name="Michael T.P."/>
            <person name="Mikami K."/>
            <person name="Miyazaki S."/>
            <person name="Morinaga S."/>
            <person name="Murata T."/>
            <person name="Mueller-Roeber B."/>
            <person name="Nelson D.R."/>
            <person name="Obara M."/>
            <person name="Oguri Y."/>
            <person name="Olmstead R.G."/>
            <person name="Onodera N."/>
            <person name="Petersen B.L."/>
            <person name="Pils B."/>
            <person name="Prigge M."/>
            <person name="Rensing S.A."/>
            <person name="Riano-Pachon D.M."/>
            <person name="Roberts A.W."/>
            <person name="Sato Y."/>
            <person name="Scheller H.V."/>
            <person name="Schulz B."/>
            <person name="Schulz C."/>
            <person name="Shakirov E.V."/>
            <person name="Shibagaki N."/>
            <person name="Shinohara N."/>
            <person name="Shippen D.E."/>
            <person name="Soerensen I."/>
            <person name="Sotooka R."/>
            <person name="Sugimoto N."/>
            <person name="Sugita M."/>
            <person name="Sumikawa N."/>
            <person name="Tanurdzic M."/>
            <person name="Theissen G."/>
            <person name="Ulvskov P."/>
            <person name="Wakazuki S."/>
            <person name="Weng J.K."/>
            <person name="Willats W.W."/>
            <person name="Wipf D."/>
            <person name="Wolf P.G."/>
            <person name="Yang L."/>
            <person name="Zimmer A.D."/>
            <person name="Zhu Q."/>
            <person name="Mitros T."/>
            <person name="Hellsten U."/>
            <person name="Loque D."/>
            <person name="Otillar R."/>
            <person name="Salamov A."/>
            <person name="Schmutz J."/>
            <person name="Shapiro H."/>
            <person name="Lindquist E."/>
            <person name="Lucas S."/>
            <person name="Rokhsar D."/>
            <person name="Grigoriev I.V."/>
        </authorList>
    </citation>
    <scope>NUCLEOTIDE SEQUENCE [LARGE SCALE GENOMIC DNA]</scope>
</reference>
<organism evidence="3">
    <name type="scientific">Selaginella moellendorffii</name>
    <name type="common">Spikemoss</name>
    <dbReference type="NCBI Taxonomy" id="88036"/>
    <lineage>
        <taxon>Eukaryota</taxon>
        <taxon>Viridiplantae</taxon>
        <taxon>Streptophyta</taxon>
        <taxon>Embryophyta</taxon>
        <taxon>Tracheophyta</taxon>
        <taxon>Lycopodiopsida</taxon>
        <taxon>Selaginellales</taxon>
        <taxon>Selaginellaceae</taxon>
        <taxon>Selaginella</taxon>
    </lineage>
</organism>
<dbReference type="Proteomes" id="UP000001514">
    <property type="component" value="Unassembled WGS sequence"/>
</dbReference>
<proteinExistence type="predicted"/>
<dbReference type="InParanoid" id="D8QP95"/>
<dbReference type="AlphaFoldDB" id="D8QP95"/>
<evidence type="ECO:0000256" key="1">
    <source>
        <dbReference type="SAM" id="SignalP"/>
    </source>
</evidence>
<feature type="chain" id="PRO_5003121061" evidence="1">
    <location>
        <begin position="22"/>
        <end position="794"/>
    </location>
</feature>
<dbReference type="EMBL" id="GL377565">
    <property type="protein sequence ID" value="EFJ38240.1"/>
    <property type="molecule type" value="Genomic_DNA"/>
</dbReference>
<evidence type="ECO:0000313" key="2">
    <source>
        <dbReference type="EMBL" id="EFJ38240.1"/>
    </source>
</evidence>
<dbReference type="KEGG" id="smo:SELMODRAFT_401999"/>
<gene>
    <name evidence="2" type="ORF">SELMODRAFT_401999</name>
</gene>
<accession>D8QP95</accession>
<evidence type="ECO:0000313" key="3">
    <source>
        <dbReference type="Proteomes" id="UP000001514"/>
    </source>
</evidence>